<protein>
    <submittedName>
        <fullName evidence="6">Energy-coupling factor transporter transmembrane protein EcfT</fullName>
    </submittedName>
</protein>
<dbReference type="KEGG" id="nav:JQS30_00665"/>
<evidence type="ECO:0000313" key="7">
    <source>
        <dbReference type="Proteomes" id="UP000662939"/>
    </source>
</evidence>
<keyword evidence="4 5" id="KW-0472">Membrane</keyword>
<evidence type="ECO:0000256" key="3">
    <source>
        <dbReference type="ARBA" id="ARBA00022989"/>
    </source>
</evidence>
<organism evidence="6 7">
    <name type="scientific">Natronoglycomyces albus</name>
    <dbReference type="NCBI Taxonomy" id="2811108"/>
    <lineage>
        <taxon>Bacteria</taxon>
        <taxon>Bacillati</taxon>
        <taxon>Actinomycetota</taxon>
        <taxon>Actinomycetes</taxon>
        <taxon>Glycomycetales</taxon>
        <taxon>Glycomycetaceae</taxon>
        <taxon>Natronoglycomyces</taxon>
    </lineage>
</organism>
<dbReference type="PANTHER" id="PTHR33514:SF15">
    <property type="entry name" value="COBALT TRANSPORT PROTEIN"/>
    <property type="match status" value="1"/>
</dbReference>
<dbReference type="AlphaFoldDB" id="A0A895XWL1"/>
<feature type="transmembrane region" description="Helical" evidence="5">
    <location>
        <begin position="337"/>
        <end position="356"/>
    </location>
</feature>
<dbReference type="PANTHER" id="PTHR33514">
    <property type="entry name" value="PROTEIN ABCI12, CHLOROPLASTIC"/>
    <property type="match status" value="1"/>
</dbReference>
<feature type="transmembrane region" description="Helical" evidence="5">
    <location>
        <begin position="62"/>
        <end position="81"/>
    </location>
</feature>
<evidence type="ECO:0000256" key="2">
    <source>
        <dbReference type="ARBA" id="ARBA00022692"/>
    </source>
</evidence>
<dbReference type="Pfam" id="PF02361">
    <property type="entry name" value="CbiQ"/>
    <property type="match status" value="1"/>
</dbReference>
<dbReference type="InterPro" id="IPR003339">
    <property type="entry name" value="ABC/ECF_trnsptr_transmembrane"/>
</dbReference>
<proteinExistence type="predicted"/>
<evidence type="ECO:0000256" key="1">
    <source>
        <dbReference type="ARBA" id="ARBA00004141"/>
    </source>
</evidence>
<keyword evidence="2 5" id="KW-0812">Transmembrane</keyword>
<gene>
    <name evidence="6" type="ORF">JQS30_00665</name>
</gene>
<feature type="transmembrane region" description="Helical" evidence="5">
    <location>
        <begin position="151"/>
        <end position="171"/>
    </location>
</feature>
<evidence type="ECO:0000313" key="6">
    <source>
        <dbReference type="EMBL" id="QSB06896.1"/>
    </source>
</evidence>
<feature type="transmembrane region" description="Helical" evidence="5">
    <location>
        <begin position="234"/>
        <end position="255"/>
    </location>
</feature>
<keyword evidence="3 5" id="KW-1133">Transmembrane helix</keyword>
<sequence>MGATQRPGIRLHPVAWWAWALLLATTASQTVNPWILLLIIAVSGYVVFLCRGDEPWSGAWRIFLFIGLVAISIRMLFYLIFGGSDGTTVLFELPSIALGEWAQGFRLGGAVTAEGATAAAYDGLRLATLLVCIGAANSLASPKRMLRSMPAALYEISVAIVVALSVAPQLVASTVRVNRARALRGDTKRNPAHFMRTVVSPVLHEALDRALALAAAMSARGYGRSADIPPKSRALTSTLLLAGLIGLCIGAYGLLSAATAAPVAWTLLVVGVGLAVGGLIFASRRVPHTRYRPDPFGAREWSVVVAGACALAAVIVTAQLNPVGVWPVTDPLTMPSLPLLAALGVLAAAWPVVVAAQPKQSNFEESAA</sequence>
<dbReference type="GO" id="GO:0005886">
    <property type="term" value="C:plasma membrane"/>
    <property type="evidence" value="ECO:0007669"/>
    <property type="project" value="UniProtKB-ARBA"/>
</dbReference>
<dbReference type="Proteomes" id="UP000662939">
    <property type="component" value="Chromosome"/>
</dbReference>
<feature type="transmembrane region" description="Helical" evidence="5">
    <location>
        <begin position="261"/>
        <end position="282"/>
    </location>
</feature>
<evidence type="ECO:0000256" key="4">
    <source>
        <dbReference type="ARBA" id="ARBA00023136"/>
    </source>
</evidence>
<name>A0A895XWL1_9ACTN</name>
<dbReference type="EMBL" id="CP070496">
    <property type="protein sequence ID" value="QSB06896.1"/>
    <property type="molecule type" value="Genomic_DNA"/>
</dbReference>
<evidence type="ECO:0000256" key="5">
    <source>
        <dbReference type="SAM" id="Phobius"/>
    </source>
</evidence>
<keyword evidence="7" id="KW-1185">Reference proteome</keyword>
<reference evidence="6" key="1">
    <citation type="submission" date="2021-02" db="EMBL/GenBank/DDBJ databases">
        <title>Natronoglycomyces albus gen. nov., sp. nov, a haloalkaliphilic actinobacterium from a soda solonchak soil.</title>
        <authorList>
            <person name="Sorokin D.Y."/>
            <person name="Khijniak T.V."/>
            <person name="Zakharycheva A.P."/>
            <person name="Boueva O.V."/>
            <person name="Ariskina E.V."/>
            <person name="Hahnke R.L."/>
            <person name="Bunk B."/>
            <person name="Sproer C."/>
            <person name="Schumann P."/>
            <person name="Evtushenko L.I."/>
            <person name="Kublanov I.V."/>
        </authorList>
    </citation>
    <scope>NUCLEOTIDE SEQUENCE</scope>
    <source>
        <strain evidence="6">DSM 106290</strain>
    </source>
</reference>
<accession>A0A895XWL1</accession>
<comment type="subcellular location">
    <subcellularLocation>
        <location evidence="1">Membrane</location>
        <topology evidence="1">Multi-pass membrane protein</topology>
    </subcellularLocation>
</comment>
<feature type="transmembrane region" description="Helical" evidence="5">
    <location>
        <begin position="303"/>
        <end position="325"/>
    </location>
</feature>
<feature type="transmembrane region" description="Helical" evidence="5">
    <location>
        <begin position="31"/>
        <end position="50"/>
    </location>
</feature>